<evidence type="ECO:0000256" key="2">
    <source>
        <dbReference type="ARBA" id="ARBA00023158"/>
    </source>
</evidence>
<dbReference type="PANTHER" id="PTHR21596:SF3">
    <property type="entry name" value="FACTOR OF DNA METHYLATION 1-RELATED"/>
    <property type="match status" value="1"/>
</dbReference>
<evidence type="ECO:0000313" key="10">
    <source>
        <dbReference type="Proteomes" id="UP000077202"/>
    </source>
</evidence>
<feature type="domain" description="Factor of DNA methylation 1-5/IDN2" evidence="6">
    <location>
        <begin position="526"/>
        <end position="662"/>
    </location>
</feature>
<evidence type="ECO:0000256" key="1">
    <source>
        <dbReference type="ARBA" id="ARBA00023054"/>
    </source>
</evidence>
<gene>
    <name evidence="9" type="ORF">AXG93_436s1370</name>
    <name evidence="8" type="ORF">Mp_1g22140</name>
</gene>
<feature type="domain" description="XS" evidence="5">
    <location>
        <begin position="116"/>
        <end position="228"/>
    </location>
</feature>
<evidence type="ECO:0000313" key="11">
    <source>
        <dbReference type="Proteomes" id="UP001162541"/>
    </source>
</evidence>
<dbReference type="Proteomes" id="UP000077202">
    <property type="component" value="Unassembled WGS sequence"/>
</dbReference>
<accession>A0A176VES8</accession>
<dbReference type="PANTHER" id="PTHR21596">
    <property type="entry name" value="RIBONUCLEASE P SUBUNIT P38"/>
    <property type="match status" value="1"/>
</dbReference>
<dbReference type="Pfam" id="PF03469">
    <property type="entry name" value="XH"/>
    <property type="match status" value="1"/>
</dbReference>
<dbReference type="InterPro" id="IPR005379">
    <property type="entry name" value="FDM1-5/IDN2_XH"/>
</dbReference>
<reference evidence="8" key="2">
    <citation type="journal article" date="2019" name="Curr. Biol.">
        <title>Chromatin organization in early land plants reveals an ancestral association between H3K27me3, transposons, and constitutive heterochromatin.</title>
        <authorList>
            <person name="Montgomery S.A."/>
            <person name="Tanizawa Y."/>
            <person name="Galik B."/>
            <person name="Wang N."/>
            <person name="Ito T."/>
            <person name="Mochizuki T."/>
            <person name="Akimcheva S."/>
            <person name="Bowman J."/>
            <person name="Cognat V."/>
            <person name="Drouard L."/>
            <person name="Ekker H."/>
            <person name="Houng S."/>
            <person name="Kohchi T."/>
            <person name="Lin S."/>
            <person name="Liu L.D."/>
            <person name="Nakamura Y."/>
            <person name="Valeeva L.R."/>
            <person name="Shakirov E.V."/>
            <person name="Shippen D.E."/>
            <person name="Wei W."/>
            <person name="Yagura M."/>
            <person name="Yamaoka S."/>
            <person name="Yamato K.T."/>
            <person name="Liu C."/>
            <person name="Berger F."/>
        </authorList>
    </citation>
    <scope>NUCLEOTIDE SEQUENCE [LARGE SCALE GENOMIC DNA]</scope>
    <source>
        <strain evidence="8">Tak-1</strain>
    </source>
</reference>
<protein>
    <recommendedName>
        <fullName evidence="12">XS domain-containing protein</fullName>
    </recommendedName>
</protein>
<feature type="coiled-coil region" evidence="3">
    <location>
        <begin position="447"/>
        <end position="484"/>
    </location>
</feature>
<evidence type="ECO:0000313" key="9">
    <source>
        <dbReference type="EMBL" id="OAE18306.1"/>
    </source>
</evidence>
<evidence type="ECO:0000256" key="4">
    <source>
        <dbReference type="SAM" id="MobiDB-lite"/>
    </source>
</evidence>
<feature type="domain" description="Zinc finger-XS" evidence="7">
    <location>
        <begin position="43"/>
        <end position="83"/>
    </location>
</feature>
<dbReference type="InterPro" id="IPR005380">
    <property type="entry name" value="XS_domain"/>
</dbReference>
<keyword evidence="1 3" id="KW-0175">Coiled coil</keyword>
<evidence type="ECO:0000259" key="6">
    <source>
        <dbReference type="Pfam" id="PF03469"/>
    </source>
</evidence>
<dbReference type="Pfam" id="PF03468">
    <property type="entry name" value="XS"/>
    <property type="match status" value="1"/>
</dbReference>
<evidence type="ECO:0000256" key="3">
    <source>
        <dbReference type="SAM" id="Coils"/>
    </source>
</evidence>
<dbReference type="EMBL" id="AP019866">
    <property type="protein sequence ID" value="BBM99577.1"/>
    <property type="molecule type" value="Genomic_DNA"/>
</dbReference>
<dbReference type="EMBL" id="LVLJ01004085">
    <property type="protein sequence ID" value="OAE18306.1"/>
    <property type="molecule type" value="Genomic_DNA"/>
</dbReference>
<reference evidence="9 10" key="1">
    <citation type="submission" date="2016-03" db="EMBL/GenBank/DDBJ databases">
        <title>Mechanisms controlling the formation of the plant cell surface in tip-growing cells are functionally conserved among land plants.</title>
        <authorList>
            <person name="Honkanen S."/>
            <person name="Jones V.A."/>
            <person name="Morieri G."/>
            <person name="Champion C."/>
            <person name="Hetherington A.J."/>
            <person name="Kelly S."/>
            <person name="Saint-Marcoux D."/>
            <person name="Proust H."/>
            <person name="Prescott H."/>
            <person name="Dolan L."/>
        </authorList>
    </citation>
    <scope>NUCLEOTIDE SEQUENCE [LARGE SCALE GENOMIC DNA]</scope>
    <source>
        <strain evidence="10">cv. Tak-1 and cv. Tak-2</strain>
        <tissue evidence="9">Whole gametophyte</tissue>
    </source>
</reference>
<reference evidence="11" key="3">
    <citation type="journal article" date="2020" name="Curr. Biol.">
        <title>Chromatin organization in early land plants reveals an ancestral association between H3K27me3, transposons, and constitutive heterochromatin.</title>
        <authorList>
            <person name="Montgomery S.A."/>
            <person name="Tanizawa Y."/>
            <person name="Galik B."/>
            <person name="Wang N."/>
            <person name="Ito T."/>
            <person name="Mochizuki T."/>
            <person name="Akimcheva S."/>
            <person name="Bowman J.L."/>
            <person name="Cognat V."/>
            <person name="Marechal-Drouard L."/>
            <person name="Ekker H."/>
            <person name="Hong S.F."/>
            <person name="Kohchi T."/>
            <person name="Lin S.S."/>
            <person name="Liu L.D."/>
            <person name="Nakamura Y."/>
            <person name="Valeeva L.R."/>
            <person name="Shakirov E.V."/>
            <person name="Shippen D.E."/>
            <person name="Wei W.L."/>
            <person name="Yagura M."/>
            <person name="Yamaoka S."/>
            <person name="Yamato K.T."/>
            <person name="Liu C."/>
            <person name="Berger F."/>
        </authorList>
    </citation>
    <scope>NUCLEOTIDE SEQUENCE [LARGE SCALE GENOMIC DNA]</scope>
    <source>
        <strain evidence="11">Tak-1</strain>
    </source>
</reference>
<proteinExistence type="predicted"/>
<keyword evidence="2" id="KW-0943">RNA-mediated gene silencing</keyword>
<dbReference type="GO" id="GO:0080188">
    <property type="term" value="P:gene silencing by siRNA-directed DNA methylation"/>
    <property type="evidence" value="ECO:0007669"/>
    <property type="project" value="InterPro"/>
</dbReference>
<keyword evidence="10" id="KW-1185">Reference proteome</keyword>
<dbReference type="Proteomes" id="UP001162541">
    <property type="component" value="Chromosome 1"/>
</dbReference>
<evidence type="ECO:0000259" key="5">
    <source>
        <dbReference type="Pfam" id="PF03468"/>
    </source>
</evidence>
<feature type="region of interest" description="Disordered" evidence="4">
    <location>
        <begin position="351"/>
        <end position="370"/>
    </location>
</feature>
<dbReference type="Gene3D" id="3.30.70.2890">
    <property type="entry name" value="XS domain"/>
    <property type="match status" value="1"/>
</dbReference>
<dbReference type="Pfam" id="PF03470">
    <property type="entry name" value="zf-XS"/>
    <property type="match status" value="1"/>
</dbReference>
<evidence type="ECO:0008006" key="12">
    <source>
        <dbReference type="Google" id="ProtNLM"/>
    </source>
</evidence>
<sequence>MEDEDDVHNEYSDDDIETIEEESFKLLESKKVVVENEDGTFRCPYSPSRKKQSYPFKDLLQHAEGVAKGKRGAEAVGQHRALVNYMKKNLSAKASVPVERVHKLELAAPQREGDKDLLVCPWSGVVYNMDNSQLSESGQRVGPGVSEIKKHFEVFSPEKAIVCWGPKGHMGLGVLIFRRDLEGLKDAQAFEKWFIENGQGRRDWEQRNRTGSLGNQLYGWLARKQDYEGRHEIKGDWSVSKILKESGDLTDIAMIGQEMNRMHEQRFQNLKETVYAKNEEFEVLLHEVEVARRRAEDIKLQLEEKHKKELERVKKLAQESALDHARVMQENSNKLQKSMNILKRKCQELEEKEQRNQVDKSRLEQEKKENQQHLDIINHQSELQKKHHADQVKLIKKHEEESNKLAQLIQTMKLRLATKQQREIETQRLGEMKDSKKFAELVENFDFEFVGKNVKELEDKIKEVEKKNADLEEHQRSLNEDLEAQDSTLQTLTVKERIANSELEEARNLGIQAMQKFGSQQGIFVKRMGEINSEPWRRECKVRYKKEKDGWETIFGTKFSEWEEKVKNPDFHAFKIVKDGNEDDDKWKRVLDETNPDLLALKEELGEEVKQTVVTALEEIEEWNPSGRYPKAVVWNYEENRRATVSEIFKVLLAAAESSKKKTVAKRRRLVEG</sequence>
<evidence type="ECO:0000313" key="8">
    <source>
        <dbReference type="EMBL" id="BBM99577.1"/>
    </source>
</evidence>
<dbReference type="InterPro" id="IPR045177">
    <property type="entry name" value="FDM1-5/IDN2"/>
</dbReference>
<name>A0A176VES8_MARPO</name>
<organism evidence="9 10">
    <name type="scientific">Marchantia polymorpha subsp. ruderalis</name>
    <dbReference type="NCBI Taxonomy" id="1480154"/>
    <lineage>
        <taxon>Eukaryota</taxon>
        <taxon>Viridiplantae</taxon>
        <taxon>Streptophyta</taxon>
        <taxon>Embryophyta</taxon>
        <taxon>Marchantiophyta</taxon>
        <taxon>Marchantiopsida</taxon>
        <taxon>Marchantiidae</taxon>
        <taxon>Marchantiales</taxon>
        <taxon>Marchantiaceae</taxon>
        <taxon>Marchantia</taxon>
    </lineage>
</organism>
<dbReference type="InterPro" id="IPR038588">
    <property type="entry name" value="XS_domain_sf"/>
</dbReference>
<evidence type="ECO:0000259" key="7">
    <source>
        <dbReference type="Pfam" id="PF03470"/>
    </source>
</evidence>
<dbReference type="InterPro" id="IPR005381">
    <property type="entry name" value="Znf-XS_domain"/>
</dbReference>
<dbReference type="AlphaFoldDB" id="A0A176VES8"/>